<protein>
    <submittedName>
        <fullName evidence="1">Uncharacterized protein</fullName>
    </submittedName>
</protein>
<dbReference type="Proteomes" id="UP000198282">
    <property type="component" value="Unassembled WGS sequence"/>
</dbReference>
<organism evidence="1 2">
    <name type="scientific">Streptosporangium subroseum</name>
    <dbReference type="NCBI Taxonomy" id="106412"/>
    <lineage>
        <taxon>Bacteria</taxon>
        <taxon>Bacillati</taxon>
        <taxon>Actinomycetota</taxon>
        <taxon>Actinomycetes</taxon>
        <taxon>Streptosporangiales</taxon>
        <taxon>Streptosporangiaceae</taxon>
        <taxon>Streptosporangium</taxon>
    </lineage>
</organism>
<keyword evidence="2" id="KW-1185">Reference proteome</keyword>
<dbReference type="AlphaFoldDB" id="A0A239HNB5"/>
<proteinExistence type="predicted"/>
<accession>A0A239HNB5</accession>
<evidence type="ECO:0000313" key="1">
    <source>
        <dbReference type="EMBL" id="SNS82822.1"/>
    </source>
</evidence>
<reference evidence="1 2" key="1">
    <citation type="submission" date="2017-06" db="EMBL/GenBank/DDBJ databases">
        <authorList>
            <person name="Kim H.J."/>
            <person name="Triplett B.A."/>
        </authorList>
    </citation>
    <scope>NUCLEOTIDE SEQUENCE [LARGE SCALE GENOMIC DNA]</scope>
    <source>
        <strain evidence="1 2">CGMCC 4.2132</strain>
    </source>
</reference>
<gene>
    <name evidence="1" type="ORF">SAMN05216276_101754</name>
</gene>
<name>A0A239HNB5_9ACTN</name>
<sequence length="131" mass="14680">MDRPEHPIAVRLQLTAERIDQMPEGVGITRPRGIQKPCPWCVKCVVFERPPNLTHVDDPSTPDRTFVILRHGGPRTRVQSKQVRATSTEAIRAFRSGSMAPMTRSPCMFVTRNRARSAASRLSDSWPDACA</sequence>
<dbReference type="EMBL" id="FZOD01000017">
    <property type="protein sequence ID" value="SNS82822.1"/>
    <property type="molecule type" value="Genomic_DNA"/>
</dbReference>
<evidence type="ECO:0000313" key="2">
    <source>
        <dbReference type="Proteomes" id="UP000198282"/>
    </source>
</evidence>